<organism evidence="4 5">
    <name type="scientific">Coccomyxa viridis</name>
    <dbReference type="NCBI Taxonomy" id="1274662"/>
    <lineage>
        <taxon>Eukaryota</taxon>
        <taxon>Viridiplantae</taxon>
        <taxon>Chlorophyta</taxon>
        <taxon>core chlorophytes</taxon>
        <taxon>Trebouxiophyceae</taxon>
        <taxon>Trebouxiophyceae incertae sedis</taxon>
        <taxon>Coccomyxaceae</taxon>
        <taxon>Coccomyxa</taxon>
    </lineage>
</organism>
<dbReference type="EMBL" id="CAXHTA020000007">
    <property type="protein sequence ID" value="CAL5222843.1"/>
    <property type="molecule type" value="Genomic_DNA"/>
</dbReference>
<dbReference type="Proteomes" id="UP001497392">
    <property type="component" value="Unassembled WGS sequence"/>
</dbReference>
<evidence type="ECO:0000313" key="5">
    <source>
        <dbReference type="Proteomes" id="UP001497392"/>
    </source>
</evidence>
<keyword evidence="2" id="KW-0472">Membrane</keyword>
<accession>A0ABP1FSD9</accession>
<keyword evidence="2" id="KW-0812">Transmembrane</keyword>
<protein>
    <submittedName>
        <fullName evidence="4">G5268 protein</fullName>
    </submittedName>
</protein>
<keyword evidence="2" id="KW-1133">Transmembrane helix</keyword>
<evidence type="ECO:0000313" key="4">
    <source>
        <dbReference type="EMBL" id="CAL5222843.1"/>
    </source>
</evidence>
<proteinExistence type="predicted"/>
<name>A0ABP1FSD9_9CHLO</name>
<feature type="region of interest" description="Disordered" evidence="1">
    <location>
        <begin position="83"/>
        <end position="105"/>
    </location>
</feature>
<evidence type="ECO:0000256" key="1">
    <source>
        <dbReference type="SAM" id="MobiDB-lite"/>
    </source>
</evidence>
<dbReference type="InterPro" id="IPR055900">
    <property type="entry name" value="DUF7477"/>
</dbReference>
<keyword evidence="5" id="KW-1185">Reference proteome</keyword>
<feature type="domain" description="DUF7477" evidence="3">
    <location>
        <begin position="188"/>
        <end position="364"/>
    </location>
</feature>
<gene>
    <name evidence="4" type="primary">g5268</name>
    <name evidence="4" type="ORF">VP750_LOCUS4502</name>
</gene>
<reference evidence="4 5" key="1">
    <citation type="submission" date="2024-06" db="EMBL/GenBank/DDBJ databases">
        <authorList>
            <person name="Kraege A."/>
            <person name="Thomma B."/>
        </authorList>
    </citation>
    <scope>NUCLEOTIDE SEQUENCE [LARGE SCALE GENOMIC DNA]</scope>
</reference>
<evidence type="ECO:0000259" key="3">
    <source>
        <dbReference type="Pfam" id="PF24289"/>
    </source>
</evidence>
<comment type="caution">
    <text evidence="4">The sequence shown here is derived from an EMBL/GenBank/DDBJ whole genome shotgun (WGS) entry which is preliminary data.</text>
</comment>
<dbReference type="Pfam" id="PF24289">
    <property type="entry name" value="DUF7477"/>
    <property type="match status" value="1"/>
</dbReference>
<feature type="compositionally biased region" description="Polar residues" evidence="1">
    <location>
        <begin position="383"/>
        <end position="402"/>
    </location>
</feature>
<feature type="region of interest" description="Disordered" evidence="1">
    <location>
        <begin position="363"/>
        <end position="408"/>
    </location>
</feature>
<feature type="compositionally biased region" description="Basic and acidic residues" evidence="1">
    <location>
        <begin position="83"/>
        <end position="93"/>
    </location>
</feature>
<feature type="transmembrane region" description="Helical" evidence="2">
    <location>
        <begin position="52"/>
        <end position="73"/>
    </location>
</feature>
<sequence>MGEMGCIKKTGAEEKVTLQAALYLLLWLASGSLTVIVAQLMKVDLEKGWANWLQALVTIGVGAGFIALSGMYIEKLQEDQKKKSEGTATEKSRGHGPSVEAADKQEHVSLAEKQLPATSVHSHTGNQSAGALQEQFLIEAPEGAAAEEARLEGCGPSLEEANKQEHAPSTERQLAPIDSYSEHLSSGAVYDLRTPRMLLDEWMTECKQDGYLITRTHRINRNCSYVMMTKEGKPKTQQIYMMRMLATSCQSFKTDAMPGLDSVDDEFPSERISKYWEQGFFITSLATLPRQWAIVMSTDAGFEEQYLKVHYVVGTTHPSKCGTAIGRHGHFDCKEDPRDFQVTACAATKLRVVTVMSKPVDKARASLDRGPSLPPRLRARGSIKSSVPASTSTAQTVSPETSNQRKET</sequence>
<feature type="transmembrane region" description="Helical" evidence="2">
    <location>
        <begin position="21"/>
        <end position="40"/>
    </location>
</feature>
<evidence type="ECO:0000256" key="2">
    <source>
        <dbReference type="SAM" id="Phobius"/>
    </source>
</evidence>